<dbReference type="InterPro" id="IPR058031">
    <property type="entry name" value="AAA_lid_NorR"/>
</dbReference>
<sequence>MSDAATEPVLGAVLVVDDDQGHAEALAEGLEMDGYQCTLAHDGRTAIETMGSRAFDAILTDLVMKGVDGLEVLEHAARLQPEAAVLLVTGHGSVETAVDAMRRGASDYIEKPVRLSELRTRLERALETRRLRRDNRELRAQLDERYGLEGLVGNSPAMKRVFDVLKQVSPTTATVLVLGESGTGKELVARAIHNNSPRKDRRFVAMNCAALSEGLIESELFGHVKGAFTGAFAASEGRMVYADGGTLFLDEVGDMPLDTQAKLLRALELREVQPVGGNQVKKVDIRLVAATNQRLEERVKAGKFREDLLYRLKVVTLDLPPLRERAGDIPLLVDHFLVELTKAHGREIRGITPKARAVLMGYGWPGNVRELRNAVENMVLLARSDVIDVDDVPEPIRSAPRTPAGGGTESLAGRSLKEVERELIEANLAFAEGNRQKAAGILGIGERTLYRKIREYGL</sequence>
<evidence type="ECO:0000256" key="3">
    <source>
        <dbReference type="ARBA" id="ARBA00023015"/>
    </source>
</evidence>
<keyword evidence="1" id="KW-0547">Nucleotide-binding</keyword>
<dbReference type="PROSITE" id="PS00688">
    <property type="entry name" value="SIGMA54_INTERACT_3"/>
    <property type="match status" value="1"/>
</dbReference>
<reference evidence="9 10" key="1">
    <citation type="submission" date="2019-02" db="EMBL/GenBank/DDBJ databases">
        <title>Deep-cultivation of Planctomycetes and their phenomic and genomic characterization uncovers novel biology.</title>
        <authorList>
            <person name="Wiegand S."/>
            <person name="Jogler M."/>
            <person name="Boedeker C."/>
            <person name="Pinto D."/>
            <person name="Vollmers J."/>
            <person name="Rivas-Marin E."/>
            <person name="Kohn T."/>
            <person name="Peeters S.H."/>
            <person name="Heuer A."/>
            <person name="Rast P."/>
            <person name="Oberbeckmann S."/>
            <person name="Bunk B."/>
            <person name="Jeske O."/>
            <person name="Meyerdierks A."/>
            <person name="Storesund J.E."/>
            <person name="Kallscheuer N."/>
            <person name="Luecker S."/>
            <person name="Lage O.M."/>
            <person name="Pohl T."/>
            <person name="Merkel B.J."/>
            <person name="Hornburger P."/>
            <person name="Mueller R.-W."/>
            <person name="Bruemmer F."/>
            <person name="Labrenz M."/>
            <person name="Spormann A.M."/>
            <person name="Op den Camp H."/>
            <person name="Overmann J."/>
            <person name="Amann R."/>
            <person name="Jetten M.S.M."/>
            <person name="Mascher T."/>
            <person name="Medema M.H."/>
            <person name="Devos D.P."/>
            <person name="Kaster A.-K."/>
            <person name="Ovreas L."/>
            <person name="Rohde M."/>
            <person name="Galperin M.Y."/>
            <person name="Jogler C."/>
        </authorList>
    </citation>
    <scope>NUCLEOTIDE SEQUENCE [LARGE SCALE GENOMIC DNA]</scope>
    <source>
        <strain evidence="9 10">Pla163</strain>
    </source>
</reference>
<keyword evidence="2" id="KW-0067">ATP-binding</keyword>
<keyword evidence="4 9" id="KW-0238">DNA-binding</keyword>
<protein>
    <submittedName>
        <fullName evidence="9">DNA-binding transcriptional response regulator</fullName>
    </submittedName>
</protein>
<dbReference type="InterPro" id="IPR001789">
    <property type="entry name" value="Sig_transdc_resp-reg_receiver"/>
</dbReference>
<dbReference type="InterPro" id="IPR025943">
    <property type="entry name" value="Sigma_54_int_dom_ATP-bd_2"/>
</dbReference>
<dbReference type="Gene3D" id="3.40.50.300">
    <property type="entry name" value="P-loop containing nucleotide triphosphate hydrolases"/>
    <property type="match status" value="1"/>
</dbReference>
<dbReference type="RefSeq" id="WP_419186492.1">
    <property type="nucleotide sequence ID" value="NZ_CP036290.1"/>
</dbReference>
<feature type="modified residue" description="4-aspartylphosphate" evidence="6">
    <location>
        <position position="61"/>
    </location>
</feature>
<evidence type="ECO:0000313" key="9">
    <source>
        <dbReference type="EMBL" id="QDU84768.1"/>
    </source>
</evidence>
<dbReference type="Pfam" id="PF00158">
    <property type="entry name" value="Sigma54_activat"/>
    <property type="match status" value="1"/>
</dbReference>
<proteinExistence type="predicted"/>
<evidence type="ECO:0000259" key="7">
    <source>
        <dbReference type="PROSITE" id="PS50045"/>
    </source>
</evidence>
<dbReference type="AlphaFoldDB" id="A0A518CZW5"/>
<dbReference type="InterPro" id="IPR003593">
    <property type="entry name" value="AAA+_ATPase"/>
</dbReference>
<dbReference type="Proteomes" id="UP000319342">
    <property type="component" value="Chromosome"/>
</dbReference>
<dbReference type="GO" id="GO:0043565">
    <property type="term" value="F:sequence-specific DNA binding"/>
    <property type="evidence" value="ECO:0007669"/>
    <property type="project" value="InterPro"/>
</dbReference>
<dbReference type="FunFam" id="3.40.50.300:FF:000006">
    <property type="entry name" value="DNA-binding transcriptional regulator NtrC"/>
    <property type="match status" value="1"/>
</dbReference>
<keyword evidence="3" id="KW-0805">Transcription regulation</keyword>
<name>A0A518CZW5_9BACT</name>
<evidence type="ECO:0000256" key="2">
    <source>
        <dbReference type="ARBA" id="ARBA00022840"/>
    </source>
</evidence>
<evidence type="ECO:0000256" key="1">
    <source>
        <dbReference type="ARBA" id="ARBA00022741"/>
    </source>
</evidence>
<dbReference type="SMART" id="SM00448">
    <property type="entry name" value="REC"/>
    <property type="match status" value="1"/>
</dbReference>
<keyword evidence="6" id="KW-0597">Phosphoprotein</keyword>
<dbReference type="Gene3D" id="3.40.50.2300">
    <property type="match status" value="1"/>
</dbReference>
<evidence type="ECO:0000259" key="8">
    <source>
        <dbReference type="PROSITE" id="PS50110"/>
    </source>
</evidence>
<dbReference type="CDD" id="cd00009">
    <property type="entry name" value="AAA"/>
    <property type="match status" value="1"/>
</dbReference>
<dbReference type="Gene3D" id="1.10.10.60">
    <property type="entry name" value="Homeodomain-like"/>
    <property type="match status" value="1"/>
</dbReference>
<dbReference type="InterPro" id="IPR002078">
    <property type="entry name" value="Sigma_54_int"/>
</dbReference>
<dbReference type="PROSITE" id="PS50045">
    <property type="entry name" value="SIGMA54_INTERACT_4"/>
    <property type="match status" value="1"/>
</dbReference>
<dbReference type="GO" id="GO:0000160">
    <property type="term" value="P:phosphorelay signal transduction system"/>
    <property type="evidence" value="ECO:0007669"/>
    <property type="project" value="InterPro"/>
</dbReference>
<dbReference type="PROSITE" id="PS00676">
    <property type="entry name" value="SIGMA54_INTERACT_2"/>
    <property type="match status" value="1"/>
</dbReference>
<dbReference type="SUPFAM" id="SSF46689">
    <property type="entry name" value="Homeodomain-like"/>
    <property type="match status" value="1"/>
</dbReference>
<dbReference type="GO" id="GO:0005524">
    <property type="term" value="F:ATP binding"/>
    <property type="evidence" value="ECO:0007669"/>
    <property type="project" value="UniProtKB-KW"/>
</dbReference>
<dbReference type="SMART" id="SM00382">
    <property type="entry name" value="AAA"/>
    <property type="match status" value="1"/>
</dbReference>
<keyword evidence="10" id="KW-1185">Reference proteome</keyword>
<feature type="domain" description="Response regulatory" evidence="8">
    <location>
        <begin position="12"/>
        <end position="126"/>
    </location>
</feature>
<dbReference type="SUPFAM" id="SSF52540">
    <property type="entry name" value="P-loop containing nucleoside triphosphate hydrolases"/>
    <property type="match status" value="1"/>
</dbReference>
<dbReference type="PROSITE" id="PS50110">
    <property type="entry name" value="RESPONSE_REGULATORY"/>
    <property type="match status" value="1"/>
</dbReference>
<dbReference type="InterPro" id="IPR002197">
    <property type="entry name" value="HTH_Fis"/>
</dbReference>
<dbReference type="Pfam" id="PF02954">
    <property type="entry name" value="HTH_8"/>
    <property type="match status" value="1"/>
</dbReference>
<accession>A0A518CZW5</accession>
<organism evidence="9 10">
    <name type="scientific">Rohdeia mirabilis</name>
    <dbReference type="NCBI Taxonomy" id="2528008"/>
    <lineage>
        <taxon>Bacteria</taxon>
        <taxon>Pseudomonadati</taxon>
        <taxon>Planctomycetota</taxon>
        <taxon>Planctomycetia</taxon>
        <taxon>Planctomycetia incertae sedis</taxon>
        <taxon>Rohdeia</taxon>
    </lineage>
</organism>
<evidence type="ECO:0000256" key="5">
    <source>
        <dbReference type="ARBA" id="ARBA00023163"/>
    </source>
</evidence>
<evidence type="ECO:0000313" key="10">
    <source>
        <dbReference type="Proteomes" id="UP000319342"/>
    </source>
</evidence>
<gene>
    <name evidence="9" type="ORF">Pla163_18820</name>
</gene>
<dbReference type="GO" id="GO:0006355">
    <property type="term" value="P:regulation of DNA-templated transcription"/>
    <property type="evidence" value="ECO:0007669"/>
    <property type="project" value="InterPro"/>
</dbReference>
<evidence type="ECO:0000256" key="6">
    <source>
        <dbReference type="PROSITE-ProRule" id="PRU00169"/>
    </source>
</evidence>
<dbReference type="InterPro" id="IPR025662">
    <property type="entry name" value="Sigma_54_int_dom_ATP-bd_1"/>
</dbReference>
<feature type="domain" description="Sigma-54 factor interaction" evidence="7">
    <location>
        <begin position="151"/>
        <end position="380"/>
    </location>
</feature>
<dbReference type="InterPro" id="IPR009057">
    <property type="entry name" value="Homeodomain-like_sf"/>
</dbReference>
<dbReference type="Pfam" id="PF25601">
    <property type="entry name" value="AAA_lid_14"/>
    <property type="match status" value="1"/>
</dbReference>
<dbReference type="PANTHER" id="PTHR32071:SF57">
    <property type="entry name" value="C4-DICARBOXYLATE TRANSPORT TRANSCRIPTIONAL REGULATORY PROTEIN DCTD"/>
    <property type="match status" value="1"/>
</dbReference>
<evidence type="ECO:0000256" key="4">
    <source>
        <dbReference type="ARBA" id="ARBA00023125"/>
    </source>
</evidence>
<dbReference type="InterPro" id="IPR027417">
    <property type="entry name" value="P-loop_NTPase"/>
</dbReference>
<dbReference type="Pfam" id="PF00072">
    <property type="entry name" value="Response_reg"/>
    <property type="match status" value="1"/>
</dbReference>
<dbReference type="Gene3D" id="1.10.8.60">
    <property type="match status" value="1"/>
</dbReference>
<dbReference type="InterPro" id="IPR025944">
    <property type="entry name" value="Sigma_54_int_dom_CS"/>
</dbReference>
<dbReference type="PANTHER" id="PTHR32071">
    <property type="entry name" value="TRANSCRIPTIONAL REGULATORY PROTEIN"/>
    <property type="match status" value="1"/>
</dbReference>
<dbReference type="PRINTS" id="PR01590">
    <property type="entry name" value="HTHFIS"/>
</dbReference>
<dbReference type="SUPFAM" id="SSF52172">
    <property type="entry name" value="CheY-like"/>
    <property type="match status" value="1"/>
</dbReference>
<dbReference type="EMBL" id="CP036290">
    <property type="protein sequence ID" value="QDU84768.1"/>
    <property type="molecule type" value="Genomic_DNA"/>
</dbReference>
<dbReference type="InterPro" id="IPR011006">
    <property type="entry name" value="CheY-like_superfamily"/>
</dbReference>
<keyword evidence="5" id="KW-0804">Transcription</keyword>
<dbReference type="PROSITE" id="PS00675">
    <property type="entry name" value="SIGMA54_INTERACT_1"/>
    <property type="match status" value="1"/>
</dbReference>